<protein>
    <recommendedName>
        <fullName evidence="4">Transposase</fullName>
    </recommendedName>
</protein>
<sequence length="58" mass="7053">MLIEDLDQLIEETKELKSEFKKLEYLENQNKLLKEQMMELVKFLANEHKNEQQTKEKA</sequence>
<evidence type="ECO:0008006" key="4">
    <source>
        <dbReference type="Google" id="ProtNLM"/>
    </source>
</evidence>
<gene>
    <name evidence="2" type="ORF">LC087_17680</name>
</gene>
<evidence type="ECO:0000313" key="2">
    <source>
        <dbReference type="EMBL" id="WLR42503.1"/>
    </source>
</evidence>
<accession>A0ABY9JUT8</accession>
<keyword evidence="1" id="KW-0175">Coiled coil</keyword>
<evidence type="ECO:0000313" key="3">
    <source>
        <dbReference type="Proteomes" id="UP001197974"/>
    </source>
</evidence>
<reference evidence="2 3" key="1">
    <citation type="submission" date="2023-06" db="EMBL/GenBank/DDBJ databases">
        <title>Five Gram-positive bacteria isolated from mangrove sediments in Shenzhen, Guangdong, China.</title>
        <authorList>
            <person name="Yu S."/>
            <person name="Zheng W."/>
            <person name="Huang Y."/>
        </authorList>
    </citation>
    <scope>NUCLEOTIDE SEQUENCE [LARGE SCALE GENOMIC DNA]</scope>
    <source>
        <strain evidence="2 3">SaN35-3</strain>
    </source>
</reference>
<keyword evidence="3" id="KW-1185">Reference proteome</keyword>
<dbReference type="RefSeq" id="WP_226541028.1">
    <property type="nucleotide sequence ID" value="NZ_CP129013.1"/>
</dbReference>
<name>A0ABY9JUT8_9BACI</name>
<feature type="coiled-coil region" evidence="1">
    <location>
        <begin position="3"/>
        <end position="54"/>
    </location>
</feature>
<evidence type="ECO:0000256" key="1">
    <source>
        <dbReference type="SAM" id="Coils"/>
    </source>
</evidence>
<dbReference type="Proteomes" id="UP001197974">
    <property type="component" value="Chromosome"/>
</dbReference>
<organism evidence="2 3">
    <name type="scientific">Bacillus carboniphilus</name>
    <dbReference type="NCBI Taxonomy" id="86663"/>
    <lineage>
        <taxon>Bacteria</taxon>
        <taxon>Bacillati</taxon>
        <taxon>Bacillota</taxon>
        <taxon>Bacilli</taxon>
        <taxon>Bacillales</taxon>
        <taxon>Bacillaceae</taxon>
        <taxon>Bacillus</taxon>
    </lineage>
</organism>
<proteinExistence type="predicted"/>
<dbReference type="EMBL" id="CP129013">
    <property type="protein sequence ID" value="WLR42503.1"/>
    <property type="molecule type" value="Genomic_DNA"/>
</dbReference>